<dbReference type="GO" id="GO:0008324">
    <property type="term" value="F:monoatomic cation transmembrane transporter activity"/>
    <property type="evidence" value="ECO:0007669"/>
    <property type="project" value="InterPro"/>
</dbReference>
<feature type="domain" description="SLC41A/MgtE integral membrane" evidence="11">
    <location>
        <begin position="135"/>
        <end position="226"/>
    </location>
</feature>
<evidence type="ECO:0000256" key="7">
    <source>
        <dbReference type="ARBA" id="ARBA00023065"/>
    </source>
</evidence>
<dbReference type="InterPro" id="IPR045349">
    <property type="entry name" value="SLC41A1-3"/>
</dbReference>
<keyword evidence="8 10" id="KW-0472">Membrane</keyword>
<dbReference type="AlphaFoldDB" id="A0A8E2AX28"/>
<evidence type="ECO:0000256" key="1">
    <source>
        <dbReference type="ARBA" id="ARBA00004141"/>
    </source>
</evidence>
<feature type="domain" description="SLC41A/MgtE integral membrane" evidence="11">
    <location>
        <begin position="257"/>
        <end position="313"/>
    </location>
</feature>
<evidence type="ECO:0000256" key="10">
    <source>
        <dbReference type="SAM" id="Phobius"/>
    </source>
</evidence>
<feature type="transmembrane region" description="Helical" evidence="10">
    <location>
        <begin position="471"/>
        <end position="501"/>
    </location>
</feature>
<dbReference type="Pfam" id="PF01769">
    <property type="entry name" value="MgtE"/>
    <property type="match status" value="3"/>
</dbReference>
<evidence type="ECO:0000256" key="6">
    <source>
        <dbReference type="ARBA" id="ARBA00022989"/>
    </source>
</evidence>
<keyword evidence="6 10" id="KW-1133">Transmembrane helix</keyword>
<dbReference type="EMBL" id="KV722458">
    <property type="protein sequence ID" value="OCH88237.1"/>
    <property type="molecule type" value="Genomic_DNA"/>
</dbReference>
<dbReference type="PANTHER" id="PTHR16228:SF7">
    <property type="entry name" value="SLC41A_MGTE INTEGRAL MEMBRANE DOMAIN-CONTAINING PROTEIN"/>
    <property type="match status" value="1"/>
</dbReference>
<feature type="transmembrane region" description="Helical" evidence="10">
    <location>
        <begin position="442"/>
        <end position="465"/>
    </location>
</feature>
<evidence type="ECO:0000256" key="9">
    <source>
        <dbReference type="SAM" id="MobiDB-lite"/>
    </source>
</evidence>
<evidence type="ECO:0000313" key="13">
    <source>
        <dbReference type="Proteomes" id="UP000250043"/>
    </source>
</evidence>
<comment type="similarity">
    <text evidence="2">Belongs to the SLC41A transporter family.</text>
</comment>
<sequence length="547" mass="59075">MERSPSFDEQAARSDSGSDSFEMAELDEIMVTPNPLRQDGYSYAPYILEQPDSDEESGDEESGNQALLGTGQRTRGRERSPPRGISVWAQVKSIVIETTPTLLLTTSGLLFTGEILNKVSHWKAMSRIDELIMIIPVVLNLKGNLEMNLSARLGTAANIGQLDKPSTRREIILGNLSLLQVQATVVSFVAACVAFLLGRVIPLPPGEEAEVAVVANVTASLVTRMTASYPDSATLHYPRVPRPIFPAGDKSSGLAEFIMVASTAMSSACLSSIILGSFMCLLIIGCRRFGLDPDNIAPPIAACLGDLVTLSILGLVSSLHLMVIDTPVPLIIVITLIAAAVGWIIVTQRNPHVRHLLLEGWAPLFLAMVISSGTGLVLDTFVSKYNGYALLAIVVTGLPGGIGSIFISRLSTALHAAALTMSSSLPSADDLRPKNVQPNPRLVMITLLLVAIPVEITFLAVVYALDWLRLSLVFMVVQVLFFWIDVAFALYLAFVTTNFLWKRDLDPDMYALPFHSAFMDLVGQLLLVACYEIASALGSRVLITQPS</sequence>
<evidence type="ECO:0000256" key="8">
    <source>
        <dbReference type="ARBA" id="ARBA00023136"/>
    </source>
</evidence>
<accession>A0A8E2AX28</accession>
<reference evidence="12 13" key="1">
    <citation type="submission" date="2016-07" db="EMBL/GenBank/DDBJ databases">
        <title>Draft genome of the white-rot fungus Obba rivulosa 3A-2.</title>
        <authorList>
            <consortium name="DOE Joint Genome Institute"/>
            <person name="Miettinen O."/>
            <person name="Riley R."/>
            <person name="Acob R."/>
            <person name="Barry K."/>
            <person name="Cullen D."/>
            <person name="De Vries R."/>
            <person name="Hainaut M."/>
            <person name="Hatakka A."/>
            <person name="Henrissat B."/>
            <person name="Hilden K."/>
            <person name="Kuo R."/>
            <person name="Labutti K."/>
            <person name="Lipzen A."/>
            <person name="Makela M.R."/>
            <person name="Sandor L."/>
            <person name="Spatafora J.W."/>
            <person name="Grigoriev I.V."/>
            <person name="Hibbett D.S."/>
        </authorList>
    </citation>
    <scope>NUCLEOTIDE SEQUENCE [LARGE SCALE GENOMIC DNA]</scope>
    <source>
        <strain evidence="12 13">3A-2</strain>
    </source>
</reference>
<dbReference type="GO" id="GO:0005886">
    <property type="term" value="C:plasma membrane"/>
    <property type="evidence" value="ECO:0007669"/>
    <property type="project" value="TreeGrafter"/>
</dbReference>
<evidence type="ECO:0000256" key="2">
    <source>
        <dbReference type="ARBA" id="ARBA00009749"/>
    </source>
</evidence>
<feature type="transmembrane region" description="Helical" evidence="10">
    <location>
        <begin position="358"/>
        <end position="382"/>
    </location>
</feature>
<keyword evidence="13" id="KW-1185">Reference proteome</keyword>
<feature type="compositionally biased region" description="Polar residues" evidence="9">
    <location>
        <begin position="64"/>
        <end position="73"/>
    </location>
</feature>
<feature type="compositionally biased region" description="Basic and acidic residues" evidence="9">
    <location>
        <begin position="1"/>
        <end position="12"/>
    </location>
</feature>
<dbReference type="InterPro" id="IPR006667">
    <property type="entry name" value="SLC41_membr_dom"/>
</dbReference>
<evidence type="ECO:0000256" key="4">
    <source>
        <dbReference type="ARBA" id="ARBA00022692"/>
    </source>
</evidence>
<evidence type="ECO:0000259" key="11">
    <source>
        <dbReference type="Pfam" id="PF01769"/>
    </source>
</evidence>
<keyword evidence="4 10" id="KW-0812">Transmembrane</keyword>
<feature type="transmembrane region" description="Helical" evidence="10">
    <location>
        <begin position="257"/>
        <end position="284"/>
    </location>
</feature>
<feature type="compositionally biased region" description="Acidic residues" evidence="9">
    <location>
        <begin position="51"/>
        <end position="62"/>
    </location>
</feature>
<dbReference type="Gene3D" id="1.10.357.20">
    <property type="entry name" value="SLC41 divalent cation transporters, integral membrane domain"/>
    <property type="match status" value="2"/>
</dbReference>
<keyword evidence="7" id="KW-0406">Ion transport</keyword>
<protein>
    <recommendedName>
        <fullName evidence="11">SLC41A/MgtE integral membrane domain-containing protein</fullName>
    </recommendedName>
</protein>
<keyword evidence="5" id="KW-0460">Magnesium</keyword>
<evidence type="ECO:0000313" key="12">
    <source>
        <dbReference type="EMBL" id="OCH88237.1"/>
    </source>
</evidence>
<gene>
    <name evidence="12" type="ORF">OBBRIDRAFT_734865</name>
</gene>
<proteinExistence type="inferred from homology"/>
<evidence type="ECO:0000256" key="3">
    <source>
        <dbReference type="ARBA" id="ARBA00022448"/>
    </source>
</evidence>
<dbReference type="Proteomes" id="UP000250043">
    <property type="component" value="Unassembled WGS sequence"/>
</dbReference>
<feature type="domain" description="SLC41A/MgtE integral membrane" evidence="11">
    <location>
        <begin position="394"/>
        <end position="530"/>
    </location>
</feature>
<feature type="transmembrane region" description="Helical" evidence="10">
    <location>
        <begin position="521"/>
        <end position="543"/>
    </location>
</feature>
<name>A0A8E2AX28_9APHY</name>
<organism evidence="12 13">
    <name type="scientific">Obba rivulosa</name>
    <dbReference type="NCBI Taxonomy" id="1052685"/>
    <lineage>
        <taxon>Eukaryota</taxon>
        <taxon>Fungi</taxon>
        <taxon>Dikarya</taxon>
        <taxon>Basidiomycota</taxon>
        <taxon>Agaricomycotina</taxon>
        <taxon>Agaricomycetes</taxon>
        <taxon>Polyporales</taxon>
        <taxon>Gelatoporiaceae</taxon>
        <taxon>Obba</taxon>
    </lineage>
</organism>
<dbReference type="OrthoDB" id="666972at2759"/>
<feature type="transmembrane region" description="Helical" evidence="10">
    <location>
        <begin position="388"/>
        <end position="407"/>
    </location>
</feature>
<dbReference type="InterPro" id="IPR036739">
    <property type="entry name" value="SLC41_membr_dom_sf"/>
</dbReference>
<dbReference type="PANTHER" id="PTHR16228">
    <property type="entry name" value="DIVALENT CATION TRANSPORTER SOLUTE CARRIER FAMILY 41"/>
    <property type="match status" value="1"/>
</dbReference>
<keyword evidence="3" id="KW-0813">Transport</keyword>
<feature type="region of interest" description="Disordered" evidence="9">
    <location>
        <begin position="1"/>
        <end position="82"/>
    </location>
</feature>
<feature type="transmembrane region" description="Helical" evidence="10">
    <location>
        <begin position="328"/>
        <end position="346"/>
    </location>
</feature>
<dbReference type="SUPFAM" id="SSF161093">
    <property type="entry name" value="MgtE membrane domain-like"/>
    <property type="match status" value="2"/>
</dbReference>
<comment type="subcellular location">
    <subcellularLocation>
        <location evidence="1">Membrane</location>
        <topology evidence="1">Multi-pass membrane protein</topology>
    </subcellularLocation>
</comment>
<evidence type="ECO:0000256" key="5">
    <source>
        <dbReference type="ARBA" id="ARBA00022842"/>
    </source>
</evidence>